<dbReference type="InterPro" id="IPR045095">
    <property type="entry name" value="ACDP"/>
</dbReference>
<dbReference type="EMBL" id="JARQZJ010000032">
    <property type="protein sequence ID" value="KAK9874942.1"/>
    <property type="molecule type" value="Genomic_DNA"/>
</dbReference>
<dbReference type="PANTHER" id="PTHR12064:SF94">
    <property type="entry name" value="UNEXTENDED PROTEIN"/>
    <property type="match status" value="1"/>
</dbReference>
<keyword evidence="6" id="KW-1185">Reference proteome</keyword>
<feature type="transmembrane region" description="Helical" evidence="2">
    <location>
        <begin position="365"/>
        <end position="386"/>
    </location>
</feature>
<evidence type="ECO:0000259" key="4">
    <source>
        <dbReference type="PROSITE" id="PS51846"/>
    </source>
</evidence>
<dbReference type="Proteomes" id="UP001431783">
    <property type="component" value="Unassembled WGS sequence"/>
</dbReference>
<organism evidence="5 6">
    <name type="scientific">Henosepilachna vigintioctopunctata</name>
    <dbReference type="NCBI Taxonomy" id="420089"/>
    <lineage>
        <taxon>Eukaryota</taxon>
        <taxon>Metazoa</taxon>
        <taxon>Ecdysozoa</taxon>
        <taxon>Arthropoda</taxon>
        <taxon>Hexapoda</taxon>
        <taxon>Insecta</taxon>
        <taxon>Pterygota</taxon>
        <taxon>Neoptera</taxon>
        <taxon>Endopterygota</taxon>
        <taxon>Coleoptera</taxon>
        <taxon>Polyphaga</taxon>
        <taxon>Cucujiformia</taxon>
        <taxon>Coccinelloidea</taxon>
        <taxon>Coccinellidae</taxon>
        <taxon>Epilachninae</taxon>
        <taxon>Epilachnini</taxon>
        <taxon>Henosepilachna</taxon>
    </lineage>
</organism>
<dbReference type="Pfam" id="PF01595">
    <property type="entry name" value="CNNM"/>
    <property type="match status" value="1"/>
</dbReference>
<keyword evidence="3" id="KW-0732">Signal</keyword>
<gene>
    <name evidence="5" type="ORF">WA026_005759</name>
</gene>
<feature type="transmembrane region" description="Helical" evidence="2">
    <location>
        <begin position="392"/>
        <end position="410"/>
    </location>
</feature>
<feature type="transmembrane region" description="Helical" evidence="2">
    <location>
        <begin position="422"/>
        <end position="442"/>
    </location>
</feature>
<dbReference type="AlphaFoldDB" id="A0AAW1U2T6"/>
<keyword evidence="1 2" id="KW-0812">Transmembrane</keyword>
<feature type="domain" description="CNNM transmembrane" evidence="4">
    <location>
        <begin position="303"/>
        <end position="482"/>
    </location>
</feature>
<sequence length="488" mass="54679">MAEVPYHLAQLFFILLLRHSARAESSDLAPEFSSLKVVSVEPSIHNADYIRVLFDVEGRNINNGIRIKATKTPSERNTLCTDYLDVPYNISEVWPSDFLSARYKLLVPNNVLGKLYLCLPHNNGFSKGKNIPSSVLNSAMYDWHHQGTDISIELPQFEKGQNHRNRRNENASNTNTIEVLGLRVEIPYKELATDEETHVPSLQANVEEVIRIFGINLQEDMVISFTPEEAPRGSVCQLPVSKGSQIDKTHFTPTTALVTVKVPPLPEGANKLYLCVKKGDFHSEASFIHQGTDPGLQIVSYEQLIPLWLQILIIITCLAFSSLFSGLNLGLMSMDMTELKILCNTGSVREKKFAKTIIPVRRHGNYLLCSILLANVFVNNIFTIFLDDLTSGTVAVICSTLAIVTFGEISPQAICSRFGLAIGARTIYITKFVMVLTFPLSYPVSKFLDWLLGEEIGNYYNRERLNELVKVSFFSTMFIDSIAEKTFG</sequence>
<dbReference type="PANTHER" id="PTHR12064">
    <property type="entry name" value="METAL TRANSPORTER CNNM"/>
    <property type="match status" value="1"/>
</dbReference>
<proteinExistence type="predicted"/>
<feature type="signal peptide" evidence="3">
    <location>
        <begin position="1"/>
        <end position="23"/>
    </location>
</feature>
<evidence type="ECO:0000256" key="2">
    <source>
        <dbReference type="SAM" id="Phobius"/>
    </source>
</evidence>
<feature type="chain" id="PRO_5043318157" description="CNNM transmembrane domain-containing protein" evidence="3">
    <location>
        <begin position="24"/>
        <end position="488"/>
    </location>
</feature>
<feature type="transmembrane region" description="Helical" evidence="2">
    <location>
        <begin position="307"/>
        <end position="331"/>
    </location>
</feature>
<protein>
    <recommendedName>
        <fullName evidence="4">CNNM transmembrane domain-containing protein</fullName>
    </recommendedName>
</protein>
<keyword evidence="1 2" id="KW-0472">Membrane</keyword>
<evidence type="ECO:0000256" key="1">
    <source>
        <dbReference type="PROSITE-ProRule" id="PRU01193"/>
    </source>
</evidence>
<dbReference type="InterPro" id="IPR002550">
    <property type="entry name" value="CNNM"/>
</dbReference>
<name>A0AAW1U2T6_9CUCU</name>
<dbReference type="GO" id="GO:0010960">
    <property type="term" value="P:magnesium ion homeostasis"/>
    <property type="evidence" value="ECO:0007669"/>
    <property type="project" value="InterPro"/>
</dbReference>
<dbReference type="GO" id="GO:0005886">
    <property type="term" value="C:plasma membrane"/>
    <property type="evidence" value="ECO:0007669"/>
    <property type="project" value="TreeGrafter"/>
</dbReference>
<evidence type="ECO:0000256" key="3">
    <source>
        <dbReference type="SAM" id="SignalP"/>
    </source>
</evidence>
<dbReference type="GO" id="GO:0022857">
    <property type="term" value="F:transmembrane transporter activity"/>
    <property type="evidence" value="ECO:0007669"/>
    <property type="project" value="TreeGrafter"/>
</dbReference>
<accession>A0AAW1U2T6</accession>
<comment type="caution">
    <text evidence="5">The sequence shown here is derived from an EMBL/GenBank/DDBJ whole genome shotgun (WGS) entry which is preliminary data.</text>
</comment>
<evidence type="ECO:0000313" key="6">
    <source>
        <dbReference type="Proteomes" id="UP001431783"/>
    </source>
</evidence>
<dbReference type="PROSITE" id="PS51846">
    <property type="entry name" value="CNNM"/>
    <property type="match status" value="1"/>
</dbReference>
<keyword evidence="1 2" id="KW-1133">Transmembrane helix</keyword>
<evidence type="ECO:0000313" key="5">
    <source>
        <dbReference type="EMBL" id="KAK9874942.1"/>
    </source>
</evidence>
<reference evidence="5 6" key="1">
    <citation type="submission" date="2023-03" db="EMBL/GenBank/DDBJ databases">
        <title>Genome insight into feeding habits of ladybird beetles.</title>
        <authorList>
            <person name="Li H.-S."/>
            <person name="Huang Y.-H."/>
            <person name="Pang H."/>
        </authorList>
    </citation>
    <scope>NUCLEOTIDE SEQUENCE [LARGE SCALE GENOMIC DNA]</scope>
    <source>
        <strain evidence="5">SYSU_2023b</strain>
        <tissue evidence="5">Whole body</tissue>
    </source>
</reference>